<dbReference type="Proteomes" id="UP000003778">
    <property type="component" value="Unassembled WGS sequence"/>
</dbReference>
<accession>A0ABN0ETH3</accession>
<gene>
    <name evidence="1" type="ORF">HMPREF1119_1443</name>
</gene>
<organism evidence="1 2">
    <name type="scientific">Haemophilus parainfluenzae HK2019</name>
    <dbReference type="NCBI Taxonomy" id="1095746"/>
    <lineage>
        <taxon>Bacteria</taxon>
        <taxon>Pseudomonadati</taxon>
        <taxon>Pseudomonadota</taxon>
        <taxon>Gammaproteobacteria</taxon>
        <taxon>Pasteurellales</taxon>
        <taxon>Pasteurellaceae</taxon>
        <taxon>Haemophilus</taxon>
    </lineage>
</organism>
<sequence>MRINKSQKSAVKNRREFYNNLGKRSSIGHQKKTKRLLEILPKIRIIPTILEETEDYFGIFSFLI</sequence>
<protein>
    <submittedName>
        <fullName evidence="1">Uncharacterized protein</fullName>
    </submittedName>
</protein>
<keyword evidence="2" id="KW-1185">Reference proteome</keyword>
<evidence type="ECO:0000313" key="1">
    <source>
        <dbReference type="EMBL" id="EIJ29203.1"/>
    </source>
</evidence>
<dbReference type="EMBL" id="AJTC01000037">
    <property type="protein sequence ID" value="EIJ29203.1"/>
    <property type="molecule type" value="Genomic_DNA"/>
</dbReference>
<comment type="caution">
    <text evidence="1">The sequence shown here is derived from an EMBL/GenBank/DDBJ whole genome shotgun (WGS) entry which is preliminary data.</text>
</comment>
<evidence type="ECO:0000313" key="2">
    <source>
        <dbReference type="Proteomes" id="UP000003778"/>
    </source>
</evidence>
<proteinExistence type="predicted"/>
<reference evidence="1 2" key="1">
    <citation type="submission" date="2012-04" db="EMBL/GenBank/DDBJ databases">
        <authorList>
            <person name="Durkin A.S."/>
            <person name="McCorrison J."/>
            <person name="Torralba M."/>
            <person name="Gillis M."/>
            <person name="Methe B."/>
            <person name="Sutton G."/>
            <person name="Nelson K.E."/>
        </authorList>
    </citation>
    <scope>NUCLEOTIDE SEQUENCE [LARGE SCALE GENOMIC DNA]</scope>
    <source>
        <strain evidence="1 2">HK2019</strain>
    </source>
</reference>
<name>A0ABN0ETH3_HAEPA</name>